<dbReference type="Gene3D" id="3.40.30.10">
    <property type="entry name" value="Glutaredoxin"/>
    <property type="match status" value="1"/>
</dbReference>
<evidence type="ECO:0000313" key="2">
    <source>
        <dbReference type="EMBL" id="AUM13027.1"/>
    </source>
</evidence>
<dbReference type="KEGG" id="kak:Kalk_11595"/>
<proteinExistence type="predicted"/>
<dbReference type="OrthoDB" id="6884501at2"/>
<name>A0A2K9LLC1_9GAMM</name>
<dbReference type="SUPFAM" id="SSF52833">
    <property type="entry name" value="Thioredoxin-like"/>
    <property type="match status" value="1"/>
</dbReference>
<evidence type="ECO:0000313" key="3">
    <source>
        <dbReference type="Proteomes" id="UP000235116"/>
    </source>
</evidence>
<keyword evidence="3" id="KW-1185">Reference proteome</keyword>
<sequence length="117" mass="13416">MKKFAVIALLIFAGFKGWERYQSNQSLDPLMEQPYVVVYGRDSCGFTQKTLDDLSSAGVNFRYFKIDEREVADSIHARMEESRISTRRYNLPVVDVNGKISIRPSIDDVLAMYGQKL</sequence>
<dbReference type="InterPro" id="IPR036249">
    <property type="entry name" value="Thioredoxin-like_sf"/>
</dbReference>
<organism evidence="2 3">
    <name type="scientific">Ketobacter alkanivorans</name>
    <dbReference type="NCBI Taxonomy" id="1917421"/>
    <lineage>
        <taxon>Bacteria</taxon>
        <taxon>Pseudomonadati</taxon>
        <taxon>Pseudomonadota</taxon>
        <taxon>Gammaproteobacteria</taxon>
        <taxon>Pseudomonadales</taxon>
        <taxon>Ketobacteraceae</taxon>
        <taxon>Ketobacter</taxon>
    </lineage>
</organism>
<evidence type="ECO:0000259" key="1">
    <source>
        <dbReference type="Pfam" id="PF00462"/>
    </source>
</evidence>
<dbReference type="Pfam" id="PF00462">
    <property type="entry name" value="Glutaredoxin"/>
    <property type="match status" value="1"/>
</dbReference>
<dbReference type="PROSITE" id="PS51354">
    <property type="entry name" value="GLUTAREDOXIN_2"/>
    <property type="match status" value="1"/>
</dbReference>
<feature type="domain" description="Glutaredoxin" evidence="1">
    <location>
        <begin position="36"/>
        <end position="99"/>
    </location>
</feature>
<dbReference type="RefSeq" id="WP_101894406.1">
    <property type="nucleotide sequence ID" value="NZ_CP022684.1"/>
</dbReference>
<dbReference type="InterPro" id="IPR002109">
    <property type="entry name" value="Glutaredoxin"/>
</dbReference>
<dbReference type="Proteomes" id="UP000235116">
    <property type="component" value="Chromosome"/>
</dbReference>
<dbReference type="AlphaFoldDB" id="A0A2K9LLC1"/>
<reference evidence="3" key="1">
    <citation type="submission" date="2017-08" db="EMBL/GenBank/DDBJ databases">
        <title>Direct submision.</title>
        <authorList>
            <person name="Kim S.-J."/>
            <person name="Rhee S.-K."/>
        </authorList>
    </citation>
    <scope>NUCLEOTIDE SEQUENCE [LARGE SCALE GENOMIC DNA]</scope>
    <source>
        <strain evidence="3">GI5</strain>
    </source>
</reference>
<accession>A0A2K9LLC1</accession>
<protein>
    <recommendedName>
        <fullName evidence="1">Glutaredoxin domain-containing protein</fullName>
    </recommendedName>
</protein>
<gene>
    <name evidence="2" type="ORF">Kalk_11595</name>
</gene>
<dbReference type="EMBL" id="CP022684">
    <property type="protein sequence ID" value="AUM13027.1"/>
    <property type="molecule type" value="Genomic_DNA"/>
</dbReference>